<feature type="signal peptide" evidence="2">
    <location>
        <begin position="1"/>
        <end position="19"/>
    </location>
</feature>
<protein>
    <submittedName>
        <fullName evidence="3">Uncharacterized protein</fullName>
    </submittedName>
</protein>
<reference evidence="3 4" key="1">
    <citation type="submission" date="2024-11" db="EMBL/GenBank/DDBJ databases">
        <title>Chromosome-level genome assembly of the freshwater bivalve Anodonta woodiana.</title>
        <authorList>
            <person name="Chen X."/>
        </authorList>
    </citation>
    <scope>NUCLEOTIDE SEQUENCE [LARGE SCALE GENOMIC DNA]</scope>
    <source>
        <strain evidence="3">MN2024</strain>
        <tissue evidence="3">Gills</tissue>
    </source>
</reference>
<accession>A0ABD3XDC8</accession>
<evidence type="ECO:0000313" key="3">
    <source>
        <dbReference type="EMBL" id="KAL3884284.1"/>
    </source>
</evidence>
<name>A0ABD3XDC8_SINWO</name>
<keyword evidence="1" id="KW-0472">Membrane</keyword>
<proteinExistence type="predicted"/>
<feature type="transmembrane region" description="Helical" evidence="1">
    <location>
        <begin position="276"/>
        <end position="297"/>
    </location>
</feature>
<comment type="caution">
    <text evidence="3">The sequence shown here is derived from an EMBL/GenBank/DDBJ whole genome shotgun (WGS) entry which is preliminary data.</text>
</comment>
<dbReference type="EMBL" id="JBJQND010000002">
    <property type="protein sequence ID" value="KAL3884284.1"/>
    <property type="molecule type" value="Genomic_DNA"/>
</dbReference>
<sequence length="320" mass="35736">MTINRGVVILLVSGIYAVADLECPDVEKPISFTGDNTHSINFIWDCFMLPDEDLVGVTWSKENTNMATAYNNTFESYLNYVGRVERIGICGISLRTISLSDSGHYSITVIVRLPNGTLQISCHSTYLTVFKCPVTKDPVIYISDNTLSVILTWNCSFLPIASVLYLTWFKGYDSIASAVNITFTPNESYAGRMERFGPFGIILQNISLNDSEHYSMSVILNQSFKDKRLFDTECNSAYLPALPEELMENNAREGQASANKDQSSLKDLHGPSKLEVGLICGLVLVTLFGLGIIVWCFRRQMRNTNHLVNESMSPEDSNML</sequence>
<organism evidence="3 4">
    <name type="scientific">Sinanodonta woodiana</name>
    <name type="common">Chinese pond mussel</name>
    <name type="synonym">Anodonta woodiana</name>
    <dbReference type="NCBI Taxonomy" id="1069815"/>
    <lineage>
        <taxon>Eukaryota</taxon>
        <taxon>Metazoa</taxon>
        <taxon>Spiralia</taxon>
        <taxon>Lophotrochozoa</taxon>
        <taxon>Mollusca</taxon>
        <taxon>Bivalvia</taxon>
        <taxon>Autobranchia</taxon>
        <taxon>Heteroconchia</taxon>
        <taxon>Palaeoheterodonta</taxon>
        <taxon>Unionida</taxon>
        <taxon>Unionoidea</taxon>
        <taxon>Unionidae</taxon>
        <taxon>Unioninae</taxon>
        <taxon>Sinanodonta</taxon>
    </lineage>
</organism>
<evidence type="ECO:0000313" key="4">
    <source>
        <dbReference type="Proteomes" id="UP001634394"/>
    </source>
</evidence>
<keyword evidence="4" id="KW-1185">Reference proteome</keyword>
<evidence type="ECO:0000256" key="2">
    <source>
        <dbReference type="SAM" id="SignalP"/>
    </source>
</evidence>
<keyword evidence="1" id="KW-0812">Transmembrane</keyword>
<keyword evidence="1" id="KW-1133">Transmembrane helix</keyword>
<dbReference type="Proteomes" id="UP001634394">
    <property type="component" value="Unassembled WGS sequence"/>
</dbReference>
<feature type="chain" id="PRO_5044813094" evidence="2">
    <location>
        <begin position="20"/>
        <end position="320"/>
    </location>
</feature>
<gene>
    <name evidence="3" type="ORF">ACJMK2_024432</name>
</gene>
<keyword evidence="2" id="KW-0732">Signal</keyword>
<dbReference type="AlphaFoldDB" id="A0ABD3XDC8"/>
<evidence type="ECO:0000256" key="1">
    <source>
        <dbReference type="SAM" id="Phobius"/>
    </source>
</evidence>